<keyword evidence="1" id="KW-0863">Zinc-finger</keyword>
<evidence type="ECO:0000313" key="5">
    <source>
        <dbReference type="Proteomes" id="UP000324897"/>
    </source>
</evidence>
<evidence type="ECO:0000256" key="1">
    <source>
        <dbReference type="PROSITE-ProRule" id="PRU00047"/>
    </source>
</evidence>
<comment type="caution">
    <text evidence="4">The sequence shown here is derived from an EMBL/GenBank/DDBJ whole genome shotgun (WGS) entry which is preliminary data.</text>
</comment>
<feature type="region of interest" description="Disordered" evidence="2">
    <location>
        <begin position="1"/>
        <end position="112"/>
    </location>
</feature>
<dbReference type="SMART" id="SM00343">
    <property type="entry name" value="ZnF_C2HC"/>
    <property type="match status" value="2"/>
</dbReference>
<dbReference type="PROSITE" id="PS50158">
    <property type="entry name" value="ZF_CCHC"/>
    <property type="match status" value="1"/>
</dbReference>
<feature type="compositionally biased region" description="Low complexity" evidence="2">
    <location>
        <begin position="12"/>
        <end position="27"/>
    </location>
</feature>
<dbReference type="Gramene" id="TVU22436">
    <property type="protein sequence ID" value="TVU22436"/>
    <property type="gene ID" value="EJB05_32130"/>
</dbReference>
<dbReference type="OrthoDB" id="2272416at2759"/>
<feature type="domain" description="CCHC-type" evidence="3">
    <location>
        <begin position="119"/>
        <end position="133"/>
    </location>
</feature>
<evidence type="ECO:0000256" key="2">
    <source>
        <dbReference type="SAM" id="MobiDB-lite"/>
    </source>
</evidence>
<feature type="non-terminal residue" evidence="4">
    <location>
        <position position="1"/>
    </location>
</feature>
<feature type="compositionally biased region" description="Pro residues" evidence="2">
    <location>
        <begin position="35"/>
        <end position="50"/>
    </location>
</feature>
<gene>
    <name evidence="4" type="ORF">EJB05_32130</name>
</gene>
<evidence type="ECO:0000313" key="4">
    <source>
        <dbReference type="EMBL" id="TVU22436.1"/>
    </source>
</evidence>
<feature type="compositionally biased region" description="Low complexity" evidence="2">
    <location>
        <begin position="51"/>
        <end position="60"/>
    </location>
</feature>
<keyword evidence="1" id="KW-0862">Zinc</keyword>
<dbReference type="PANTHER" id="PTHR33170">
    <property type="entry name" value="DUF4283 DOMAIN-CONTAINING PROTEIN-RELATED"/>
    <property type="match status" value="1"/>
</dbReference>
<reference evidence="4 5" key="1">
    <citation type="journal article" date="2019" name="Sci. Rep.">
        <title>A high-quality genome of Eragrostis curvula grass provides insights into Poaceae evolution and supports new strategies to enhance forage quality.</title>
        <authorList>
            <person name="Carballo J."/>
            <person name="Santos B.A.C.M."/>
            <person name="Zappacosta D."/>
            <person name="Garbus I."/>
            <person name="Selva J.P."/>
            <person name="Gallo C.A."/>
            <person name="Diaz A."/>
            <person name="Albertini E."/>
            <person name="Caccamo M."/>
            <person name="Echenique V."/>
        </authorList>
    </citation>
    <scope>NUCLEOTIDE SEQUENCE [LARGE SCALE GENOMIC DNA]</scope>
    <source>
        <strain evidence="5">cv. Victoria</strain>
        <tissue evidence="4">Leaf</tissue>
    </source>
</reference>
<organism evidence="4 5">
    <name type="scientific">Eragrostis curvula</name>
    <name type="common">weeping love grass</name>
    <dbReference type="NCBI Taxonomy" id="38414"/>
    <lineage>
        <taxon>Eukaryota</taxon>
        <taxon>Viridiplantae</taxon>
        <taxon>Streptophyta</taxon>
        <taxon>Embryophyta</taxon>
        <taxon>Tracheophyta</taxon>
        <taxon>Spermatophyta</taxon>
        <taxon>Magnoliopsida</taxon>
        <taxon>Liliopsida</taxon>
        <taxon>Poales</taxon>
        <taxon>Poaceae</taxon>
        <taxon>PACMAD clade</taxon>
        <taxon>Chloridoideae</taxon>
        <taxon>Eragrostideae</taxon>
        <taxon>Eragrostidinae</taxon>
        <taxon>Eragrostis</taxon>
    </lineage>
</organism>
<dbReference type="EMBL" id="RWGY01000026">
    <property type="protein sequence ID" value="TVU22436.1"/>
    <property type="molecule type" value="Genomic_DNA"/>
</dbReference>
<feature type="compositionally biased region" description="Basic and acidic residues" evidence="2">
    <location>
        <begin position="367"/>
        <end position="383"/>
    </location>
</feature>
<name>A0A5J9UFX5_9POAL</name>
<feature type="compositionally biased region" description="Gly residues" evidence="2">
    <location>
        <begin position="1"/>
        <end position="11"/>
    </location>
</feature>
<protein>
    <recommendedName>
        <fullName evidence="3">CCHC-type domain-containing protein</fullName>
    </recommendedName>
</protein>
<proteinExistence type="predicted"/>
<dbReference type="Gene3D" id="4.10.60.10">
    <property type="entry name" value="Zinc finger, CCHC-type"/>
    <property type="match status" value="1"/>
</dbReference>
<dbReference type="Proteomes" id="UP000324897">
    <property type="component" value="Unassembled WGS sequence"/>
</dbReference>
<keyword evidence="1" id="KW-0479">Metal-binding</keyword>
<evidence type="ECO:0000259" key="3">
    <source>
        <dbReference type="PROSITE" id="PS50158"/>
    </source>
</evidence>
<dbReference type="SUPFAM" id="SSF57756">
    <property type="entry name" value="Retrovirus zinc finger-like domains"/>
    <property type="match status" value="1"/>
</dbReference>
<dbReference type="GO" id="GO:0008270">
    <property type="term" value="F:zinc ion binding"/>
    <property type="evidence" value="ECO:0007669"/>
    <property type="project" value="UniProtKB-KW"/>
</dbReference>
<accession>A0A5J9UFX5</accession>
<feature type="region of interest" description="Disordered" evidence="2">
    <location>
        <begin position="361"/>
        <end position="426"/>
    </location>
</feature>
<dbReference type="InterPro" id="IPR001878">
    <property type="entry name" value="Znf_CCHC"/>
</dbReference>
<keyword evidence="5" id="KW-1185">Reference proteome</keyword>
<sequence>MAGRGGRGRGGPPQEEWGEWGQWPPQQHSFFHGQLPPPYGYFPNPPPPHGPQQFGYQHQGPPHPRPPLGGRGQGSGTRPRGPAPRHQDLQKNKQQTKPPQKDEVPPSSSSQQRNVKIDCFNCNEPGHFSSDCPTLKLCHICKSASHDATHCPEWQKHHEIAEYYESANEGLGFFHVDVNPRPGRVSNWVKFDNCAVVTVEEGTMDKESIEKSFAEIFDKDWPWQLKPLDDSRYLVRFPPHRKLKDMIYLEVTYFPLNKDGVLGSLKIWDGEIEAHQVLEEVWVQVRGVPPKWSDFITFKQIASTLGRLLDIDWGSQMNSFFAMTRVKIVVKNPVKIPCDRLMEMDKKLYWVNFKVEGGIVQEEDDGNENKGDDDSKKDDKGNEESTEEERMDTNQTRTPEGKGSGKDSDKGSKPGGMVKGSCSKGSKTVNSWTSLFREDYMEQLLPNELSNFVGCNLIKEMELLGSDSEEEENAVEYKREDSEMIELPEKLVNNIMQERGYKVKDLLDGDLVVLSDSAEMIRESQNDEDNTNLMDMAAAGSDLEHLTLKEDQQRHRMDSKKKEATQKWGPVVAEKRSLRNRDDGRTMLEKAQDRKKKHNLEVNQEHFDSVASIVGIEFDNDAVVKDKLIEEILEIEIARSSGKGSCGQLRLPKWGIGGLLGMNGIWKDVASVWGKITGMIKSWAILCPTKDVEAYGQLVVMLEMRVTRPERLGWITPG</sequence>
<dbReference type="AlphaFoldDB" id="A0A5J9UFX5"/>
<dbReference type="GO" id="GO:0003676">
    <property type="term" value="F:nucleic acid binding"/>
    <property type="evidence" value="ECO:0007669"/>
    <property type="project" value="InterPro"/>
</dbReference>
<dbReference type="InterPro" id="IPR036875">
    <property type="entry name" value="Znf_CCHC_sf"/>
</dbReference>
<dbReference type="Pfam" id="PF00098">
    <property type="entry name" value="zf-CCHC"/>
    <property type="match status" value="1"/>
</dbReference>
<feature type="compositionally biased region" description="Basic and acidic residues" evidence="2">
    <location>
        <begin position="399"/>
        <end position="412"/>
    </location>
</feature>